<proteinExistence type="predicted"/>
<protein>
    <submittedName>
        <fullName evidence="2">DUF502 domain-containing protein</fullName>
    </submittedName>
</protein>
<comment type="caution">
    <text evidence="2">The sequence shown here is derived from an EMBL/GenBank/DDBJ whole genome shotgun (WGS) entry which is preliminary data.</text>
</comment>
<evidence type="ECO:0000313" key="3">
    <source>
        <dbReference type="Proteomes" id="UP000649604"/>
    </source>
</evidence>
<dbReference type="Proteomes" id="UP000649604">
    <property type="component" value="Unassembled WGS sequence"/>
</dbReference>
<feature type="transmembrane region" description="Helical" evidence="1">
    <location>
        <begin position="57"/>
        <end position="81"/>
    </location>
</feature>
<evidence type="ECO:0000256" key="1">
    <source>
        <dbReference type="SAM" id="Phobius"/>
    </source>
</evidence>
<dbReference type="PANTHER" id="PTHR31876:SF26">
    <property type="entry name" value="PROTEIN LIKE COV 2"/>
    <property type="match status" value="1"/>
</dbReference>
<sequence length="203" mass="22283">MFATFRHNLRNKFIAGVVIVLPVGITVVLLGMMFQWLDKFFAPLALRLTDRQIPGLGIISTVLLIFLVGLIVTSIIGRAFVSFGEHIVAKIPLIRSIYYGAKQLLETLTAEKRRAFTEVVLIEYPKKGSYSLGFITAETAPVIQENITTPLINVFVATTPNPTTGFLLLVPQKEVTILPISVEEGIKMVVSGGIIHPQSLPIV</sequence>
<dbReference type="Pfam" id="PF04367">
    <property type="entry name" value="DUF502"/>
    <property type="match status" value="1"/>
</dbReference>
<accession>A0A9D5Q4L0</accession>
<keyword evidence="1" id="KW-1133">Transmembrane helix</keyword>
<gene>
    <name evidence="2" type="ORF">GF339_03740</name>
</gene>
<dbReference type="InterPro" id="IPR007462">
    <property type="entry name" value="COV1-like"/>
</dbReference>
<dbReference type="AlphaFoldDB" id="A0A9D5Q4L0"/>
<reference evidence="2" key="1">
    <citation type="submission" date="2019-11" db="EMBL/GenBank/DDBJ databases">
        <title>Microbial mats filling the niche in hypersaline microbial mats.</title>
        <authorList>
            <person name="Wong H.L."/>
            <person name="Macleod F.I."/>
            <person name="White R.A. III"/>
            <person name="Burns B.P."/>
        </authorList>
    </citation>
    <scope>NUCLEOTIDE SEQUENCE</scope>
    <source>
        <strain evidence="2">Rbin_158</strain>
    </source>
</reference>
<evidence type="ECO:0000313" key="2">
    <source>
        <dbReference type="EMBL" id="MBD3323670.1"/>
    </source>
</evidence>
<dbReference type="PANTHER" id="PTHR31876">
    <property type="entry name" value="COV-LIKE PROTEIN 1"/>
    <property type="match status" value="1"/>
</dbReference>
<feature type="transmembrane region" description="Helical" evidence="1">
    <location>
        <begin position="12"/>
        <end position="37"/>
    </location>
</feature>
<keyword evidence="1" id="KW-0812">Transmembrane</keyword>
<keyword evidence="1" id="KW-0472">Membrane</keyword>
<organism evidence="2 3">
    <name type="scientific">candidate division KSB3 bacterium</name>
    <dbReference type="NCBI Taxonomy" id="2044937"/>
    <lineage>
        <taxon>Bacteria</taxon>
        <taxon>candidate division KSB3</taxon>
    </lineage>
</organism>
<dbReference type="EMBL" id="WJJP01000115">
    <property type="protein sequence ID" value="MBD3323670.1"/>
    <property type="molecule type" value="Genomic_DNA"/>
</dbReference>
<name>A0A9D5Q4L0_9BACT</name>